<evidence type="ECO:0000313" key="7">
    <source>
        <dbReference type="EMBL" id="SCW30027.1"/>
    </source>
</evidence>
<dbReference type="PANTHER" id="PTHR14226">
    <property type="entry name" value="NEUROPATHY TARGET ESTERASE/SWISS CHEESE D.MELANOGASTER"/>
    <property type="match status" value="1"/>
</dbReference>
<dbReference type="InterPro" id="IPR002641">
    <property type="entry name" value="PNPLA_dom"/>
</dbReference>
<evidence type="ECO:0000256" key="3">
    <source>
        <dbReference type="ARBA" id="ARBA00023098"/>
    </source>
</evidence>
<evidence type="ECO:0000256" key="1">
    <source>
        <dbReference type="ARBA" id="ARBA00022801"/>
    </source>
</evidence>
<keyword evidence="2 4" id="KW-0442">Lipid degradation</keyword>
<dbReference type="Pfam" id="PF01734">
    <property type="entry name" value="Patatin"/>
    <property type="match status" value="1"/>
</dbReference>
<accession>A0A1G4PCJ4</accession>
<keyword evidence="3 4" id="KW-0443">Lipid metabolism</keyword>
<sequence>MPSKVLPPAAPPASSAAKTPRRGPRKGAGASPVAAPLPGGASAPARSGPVPIDLALQGGGSHGAFTWGVLDRLLEEDWLRIEGISGTSAGAMNAAVLADGFAAGGRAGARAALDAYWGHVAEAARFSPFQRGPLDVLLGRWTLDHSPLFVTMDLMSRLYSPYDLNPGGANPLRAILEKAIDFERLRASPVKLFITATNVRTGRGRVFRNAEITPEVLMASACLPTLFQAVEVDGESYWDGGYSGNPTMTPLVRELESDDTILIPINPVERPGTPRTASEILNRLNEVSFNAVLLKELRMIALLRQVADPGNCEGAQWARMRIHLVRNSIMDTLGYSSKLNAEWEFLSMLRDEGRKAADAFLAVDAGNIGKRSSVDLDVLLEGV</sequence>
<dbReference type="STRING" id="177413.SAMN05660859_0471"/>
<protein>
    <submittedName>
        <fullName evidence="7">NTE family protein</fullName>
    </submittedName>
</protein>
<feature type="compositionally biased region" description="Low complexity" evidence="5">
    <location>
        <begin position="27"/>
        <end position="46"/>
    </location>
</feature>
<evidence type="ECO:0000313" key="8">
    <source>
        <dbReference type="Proteomes" id="UP000198889"/>
    </source>
</evidence>
<organism evidence="7 8">
    <name type="scientific">Ancylobacter rudongensis</name>
    <dbReference type="NCBI Taxonomy" id="177413"/>
    <lineage>
        <taxon>Bacteria</taxon>
        <taxon>Pseudomonadati</taxon>
        <taxon>Pseudomonadota</taxon>
        <taxon>Alphaproteobacteria</taxon>
        <taxon>Hyphomicrobiales</taxon>
        <taxon>Xanthobacteraceae</taxon>
        <taxon>Ancylobacter</taxon>
    </lineage>
</organism>
<dbReference type="PROSITE" id="PS51635">
    <property type="entry name" value="PNPLA"/>
    <property type="match status" value="1"/>
</dbReference>
<feature type="region of interest" description="Disordered" evidence="5">
    <location>
        <begin position="1"/>
        <end position="46"/>
    </location>
</feature>
<dbReference type="SUPFAM" id="SSF52151">
    <property type="entry name" value="FabD/lysophospholipase-like"/>
    <property type="match status" value="1"/>
</dbReference>
<dbReference type="Proteomes" id="UP000198889">
    <property type="component" value="Unassembled WGS sequence"/>
</dbReference>
<dbReference type="InterPro" id="IPR050301">
    <property type="entry name" value="NTE"/>
</dbReference>
<evidence type="ECO:0000256" key="4">
    <source>
        <dbReference type="PROSITE-ProRule" id="PRU01161"/>
    </source>
</evidence>
<reference evidence="8" key="1">
    <citation type="submission" date="2016-10" db="EMBL/GenBank/DDBJ databases">
        <authorList>
            <person name="Varghese N."/>
            <person name="Submissions S."/>
        </authorList>
    </citation>
    <scope>NUCLEOTIDE SEQUENCE [LARGE SCALE GENOMIC DNA]</scope>
    <source>
        <strain evidence="8">CGMCC 1.1761</strain>
    </source>
</reference>
<dbReference type="Gene3D" id="3.40.1090.10">
    <property type="entry name" value="Cytosolic phospholipase A2 catalytic domain"/>
    <property type="match status" value="2"/>
</dbReference>
<evidence type="ECO:0000256" key="2">
    <source>
        <dbReference type="ARBA" id="ARBA00022963"/>
    </source>
</evidence>
<name>A0A1G4PCJ4_9HYPH</name>
<evidence type="ECO:0000256" key="5">
    <source>
        <dbReference type="SAM" id="MobiDB-lite"/>
    </source>
</evidence>
<proteinExistence type="predicted"/>
<dbReference type="GO" id="GO:0016787">
    <property type="term" value="F:hydrolase activity"/>
    <property type="evidence" value="ECO:0007669"/>
    <property type="project" value="UniProtKB-UniRule"/>
</dbReference>
<feature type="short sequence motif" description="GXGXXG" evidence="4">
    <location>
        <begin position="58"/>
        <end position="63"/>
    </location>
</feature>
<keyword evidence="8" id="KW-1185">Reference proteome</keyword>
<keyword evidence="1 4" id="KW-0378">Hydrolase</keyword>
<gene>
    <name evidence="7" type="ORF">SAMN05660859_0471</name>
</gene>
<feature type="short sequence motif" description="DGA/G" evidence="4">
    <location>
        <begin position="239"/>
        <end position="241"/>
    </location>
</feature>
<evidence type="ECO:0000259" key="6">
    <source>
        <dbReference type="PROSITE" id="PS51635"/>
    </source>
</evidence>
<dbReference type="EMBL" id="FMTP01000001">
    <property type="protein sequence ID" value="SCW30027.1"/>
    <property type="molecule type" value="Genomic_DNA"/>
</dbReference>
<dbReference type="PANTHER" id="PTHR14226:SF78">
    <property type="entry name" value="SLR0060 PROTEIN"/>
    <property type="match status" value="1"/>
</dbReference>
<feature type="short sequence motif" description="GXSXG" evidence="4">
    <location>
        <begin position="86"/>
        <end position="90"/>
    </location>
</feature>
<feature type="active site" description="Proton acceptor" evidence="4">
    <location>
        <position position="239"/>
    </location>
</feature>
<dbReference type="GO" id="GO:0016042">
    <property type="term" value="P:lipid catabolic process"/>
    <property type="evidence" value="ECO:0007669"/>
    <property type="project" value="UniProtKB-UniRule"/>
</dbReference>
<feature type="domain" description="PNPLA" evidence="6">
    <location>
        <begin position="54"/>
        <end position="252"/>
    </location>
</feature>
<dbReference type="InterPro" id="IPR016035">
    <property type="entry name" value="Acyl_Trfase/lysoPLipase"/>
</dbReference>
<feature type="active site" description="Nucleophile" evidence="4">
    <location>
        <position position="88"/>
    </location>
</feature>
<dbReference type="AlphaFoldDB" id="A0A1G4PCJ4"/>